<dbReference type="Proteomes" id="UP000655443">
    <property type="component" value="Unassembled WGS sequence"/>
</dbReference>
<name>A0A918YGN4_9ACTN</name>
<dbReference type="FunFam" id="3.40.50.720:FF:000003">
    <property type="entry name" value="S-(hydroxymethyl)glutathione dehydrogenase"/>
    <property type="match status" value="1"/>
</dbReference>
<dbReference type="Gene3D" id="3.90.180.10">
    <property type="entry name" value="Medium-chain alcohol dehydrogenases, catalytic domain"/>
    <property type="match status" value="1"/>
</dbReference>
<evidence type="ECO:0000256" key="6">
    <source>
        <dbReference type="RuleBase" id="RU361277"/>
    </source>
</evidence>
<keyword evidence="9" id="KW-1185">Reference proteome</keyword>
<proteinExistence type="inferred from homology"/>
<organism evidence="8 9">
    <name type="scientific">Streptomyces alanosinicus</name>
    <dbReference type="NCBI Taxonomy" id="68171"/>
    <lineage>
        <taxon>Bacteria</taxon>
        <taxon>Bacillati</taxon>
        <taxon>Actinomycetota</taxon>
        <taxon>Actinomycetes</taxon>
        <taxon>Kitasatosporales</taxon>
        <taxon>Streptomycetaceae</taxon>
        <taxon>Streptomyces</taxon>
    </lineage>
</organism>
<evidence type="ECO:0000256" key="3">
    <source>
        <dbReference type="ARBA" id="ARBA00022723"/>
    </source>
</evidence>
<dbReference type="CDD" id="cd08279">
    <property type="entry name" value="Zn_ADH_class_III"/>
    <property type="match status" value="1"/>
</dbReference>
<dbReference type="SMART" id="SM00829">
    <property type="entry name" value="PKS_ER"/>
    <property type="match status" value="1"/>
</dbReference>
<dbReference type="InterPro" id="IPR013149">
    <property type="entry name" value="ADH-like_C"/>
</dbReference>
<dbReference type="PROSITE" id="PS00059">
    <property type="entry name" value="ADH_ZINC"/>
    <property type="match status" value="1"/>
</dbReference>
<dbReference type="Pfam" id="PF00107">
    <property type="entry name" value="ADH_zinc_N"/>
    <property type="match status" value="1"/>
</dbReference>
<dbReference type="NCBIfam" id="TIGR03451">
    <property type="entry name" value="mycoS_dep_FDH"/>
    <property type="match status" value="1"/>
</dbReference>
<sequence length="345" mass="36024">MEVRTVVVPDPGLGEVLVDVQACGVCHTDLHYREGAINDDFPFLLGHEAAGTIAAVGPGVTGLKPGDYVVLAWRAPCGGCRSCRRGRPWYCFDSRNAAQPMTLADGTPLSNALGIGAFAEKTLVAAGQAVKIDPAARPEAAGLIGCGVMAGYGAAVNTGQVGRGDSVAVIGCGGVGNAAIAGACLNGAMKVIAVDIDDKKLDQAEKFGATHTVNSRGTDPVEAVRALTDGHGVDIAIDAVGRPETFTQAFYMRDHAGLLVQVGVPAPEMKVELPLIDVFSRGGAIKSSWYGDCLPSRDFPFLIDQYLYGLLDLNAFVSETIALDQVEEAFGKMHRGEVLRSVVVL</sequence>
<evidence type="ECO:0000259" key="7">
    <source>
        <dbReference type="SMART" id="SM00829"/>
    </source>
</evidence>
<evidence type="ECO:0000256" key="4">
    <source>
        <dbReference type="ARBA" id="ARBA00022833"/>
    </source>
</evidence>
<evidence type="ECO:0000313" key="9">
    <source>
        <dbReference type="Proteomes" id="UP000655443"/>
    </source>
</evidence>
<keyword evidence="3 6" id="KW-0479">Metal-binding</keyword>
<reference evidence="8" key="1">
    <citation type="journal article" date="2014" name="Int. J. Syst. Evol. Microbiol.">
        <title>Complete genome sequence of Corynebacterium casei LMG S-19264T (=DSM 44701T), isolated from a smear-ripened cheese.</title>
        <authorList>
            <consortium name="US DOE Joint Genome Institute (JGI-PGF)"/>
            <person name="Walter F."/>
            <person name="Albersmeier A."/>
            <person name="Kalinowski J."/>
            <person name="Ruckert C."/>
        </authorList>
    </citation>
    <scope>NUCLEOTIDE SEQUENCE</scope>
    <source>
        <strain evidence="8">JCM 4714</strain>
    </source>
</reference>
<dbReference type="InterPro" id="IPR002328">
    <property type="entry name" value="ADH_Zn_CS"/>
</dbReference>
<comment type="similarity">
    <text evidence="2 6">Belongs to the zinc-containing alcohol dehydrogenase family.</text>
</comment>
<feature type="domain" description="Enoyl reductase (ER)" evidence="7">
    <location>
        <begin position="1"/>
        <end position="345"/>
    </location>
</feature>
<dbReference type="GO" id="GO:0016491">
    <property type="term" value="F:oxidoreductase activity"/>
    <property type="evidence" value="ECO:0007669"/>
    <property type="project" value="UniProtKB-KW"/>
</dbReference>
<keyword evidence="4 6" id="KW-0862">Zinc</keyword>
<comment type="caution">
    <text evidence="8">The sequence shown here is derived from an EMBL/GenBank/DDBJ whole genome shotgun (WGS) entry which is preliminary data.</text>
</comment>
<dbReference type="PANTHER" id="PTHR43350">
    <property type="entry name" value="NAD-DEPENDENT ALCOHOL DEHYDROGENASE"/>
    <property type="match status" value="1"/>
</dbReference>
<evidence type="ECO:0000256" key="2">
    <source>
        <dbReference type="ARBA" id="ARBA00008072"/>
    </source>
</evidence>
<dbReference type="InterPro" id="IPR036291">
    <property type="entry name" value="NAD(P)-bd_dom_sf"/>
</dbReference>
<dbReference type="GO" id="GO:0008270">
    <property type="term" value="F:zinc ion binding"/>
    <property type="evidence" value="ECO:0007669"/>
    <property type="project" value="InterPro"/>
</dbReference>
<dbReference type="AlphaFoldDB" id="A0A918YGN4"/>
<evidence type="ECO:0000256" key="1">
    <source>
        <dbReference type="ARBA" id="ARBA00001947"/>
    </source>
</evidence>
<dbReference type="SUPFAM" id="SSF51735">
    <property type="entry name" value="NAD(P)-binding Rossmann-fold domains"/>
    <property type="match status" value="1"/>
</dbReference>
<dbReference type="PANTHER" id="PTHR43350:SF21">
    <property type="entry name" value="S-NITROSOMYCOTHIOL REDUCTASE MSCR"/>
    <property type="match status" value="1"/>
</dbReference>
<reference evidence="8" key="2">
    <citation type="submission" date="2020-09" db="EMBL/GenBank/DDBJ databases">
        <authorList>
            <person name="Sun Q."/>
            <person name="Ohkuma M."/>
        </authorList>
    </citation>
    <scope>NUCLEOTIDE SEQUENCE</scope>
    <source>
        <strain evidence="8">JCM 4714</strain>
    </source>
</reference>
<dbReference type="EMBL" id="BMVG01000004">
    <property type="protein sequence ID" value="GHE02530.1"/>
    <property type="molecule type" value="Genomic_DNA"/>
</dbReference>
<evidence type="ECO:0000256" key="5">
    <source>
        <dbReference type="ARBA" id="ARBA00023002"/>
    </source>
</evidence>
<dbReference type="InterPro" id="IPR020843">
    <property type="entry name" value="ER"/>
</dbReference>
<comment type="cofactor">
    <cofactor evidence="1 6">
        <name>Zn(2+)</name>
        <dbReference type="ChEBI" id="CHEBI:29105"/>
    </cofactor>
</comment>
<dbReference type="Pfam" id="PF08240">
    <property type="entry name" value="ADH_N"/>
    <property type="match status" value="1"/>
</dbReference>
<dbReference type="InterPro" id="IPR013154">
    <property type="entry name" value="ADH-like_N"/>
</dbReference>
<protein>
    <submittedName>
        <fullName evidence="8">Oxidoreductase</fullName>
    </submittedName>
</protein>
<dbReference type="InterPro" id="IPR011032">
    <property type="entry name" value="GroES-like_sf"/>
</dbReference>
<gene>
    <name evidence="8" type="ORF">GCM10010339_26110</name>
</gene>
<dbReference type="Gene3D" id="3.40.50.720">
    <property type="entry name" value="NAD(P)-binding Rossmann-like Domain"/>
    <property type="match status" value="1"/>
</dbReference>
<evidence type="ECO:0000313" key="8">
    <source>
        <dbReference type="EMBL" id="GHE02530.1"/>
    </source>
</evidence>
<accession>A0A918YGN4</accession>
<keyword evidence="5" id="KW-0560">Oxidoreductase</keyword>
<dbReference type="InterPro" id="IPR017816">
    <property type="entry name" value="MycoS_dep_FDH"/>
</dbReference>
<dbReference type="SUPFAM" id="SSF50129">
    <property type="entry name" value="GroES-like"/>
    <property type="match status" value="2"/>
</dbReference>